<gene>
    <name evidence="1" type="ORF">RRG08_042753</name>
</gene>
<reference evidence="1" key="1">
    <citation type="journal article" date="2023" name="G3 (Bethesda)">
        <title>A reference genome for the long-term kleptoplast-retaining sea slug Elysia crispata morphotype clarki.</title>
        <authorList>
            <person name="Eastman K.E."/>
            <person name="Pendleton A.L."/>
            <person name="Shaikh M.A."/>
            <person name="Suttiyut T."/>
            <person name="Ogas R."/>
            <person name="Tomko P."/>
            <person name="Gavelis G."/>
            <person name="Widhalm J.R."/>
            <person name="Wisecaver J.H."/>
        </authorList>
    </citation>
    <scope>NUCLEOTIDE SEQUENCE</scope>
    <source>
        <strain evidence="1">ECLA1</strain>
    </source>
</reference>
<evidence type="ECO:0000313" key="2">
    <source>
        <dbReference type="Proteomes" id="UP001283361"/>
    </source>
</evidence>
<evidence type="ECO:0000313" key="1">
    <source>
        <dbReference type="EMBL" id="KAK3702769.1"/>
    </source>
</evidence>
<comment type="caution">
    <text evidence="1">The sequence shown here is derived from an EMBL/GenBank/DDBJ whole genome shotgun (WGS) entry which is preliminary data.</text>
</comment>
<name>A0AAE0XRK3_9GAST</name>
<dbReference type="EMBL" id="JAWDGP010007852">
    <property type="protein sequence ID" value="KAK3702769.1"/>
    <property type="molecule type" value="Genomic_DNA"/>
</dbReference>
<dbReference type="AlphaFoldDB" id="A0AAE0XRK3"/>
<dbReference type="Proteomes" id="UP001283361">
    <property type="component" value="Unassembled WGS sequence"/>
</dbReference>
<protein>
    <submittedName>
        <fullName evidence="1">Uncharacterized protein</fullName>
    </submittedName>
</protein>
<accession>A0AAE0XRK3</accession>
<proteinExistence type="predicted"/>
<sequence length="96" mass="10952">MILGWSLEKIISRRGCLVQDFDMIGHLKEHVLLHGHHVKRKGLLRAPSNCPFERQCCHSVVCLCHQFVRPFTVIEGLSLTQVELLLLNQIAELLGK</sequence>
<keyword evidence="2" id="KW-1185">Reference proteome</keyword>
<organism evidence="1 2">
    <name type="scientific">Elysia crispata</name>
    <name type="common">lettuce slug</name>
    <dbReference type="NCBI Taxonomy" id="231223"/>
    <lineage>
        <taxon>Eukaryota</taxon>
        <taxon>Metazoa</taxon>
        <taxon>Spiralia</taxon>
        <taxon>Lophotrochozoa</taxon>
        <taxon>Mollusca</taxon>
        <taxon>Gastropoda</taxon>
        <taxon>Heterobranchia</taxon>
        <taxon>Euthyneura</taxon>
        <taxon>Panpulmonata</taxon>
        <taxon>Sacoglossa</taxon>
        <taxon>Placobranchoidea</taxon>
        <taxon>Plakobranchidae</taxon>
        <taxon>Elysia</taxon>
    </lineage>
</organism>